<accession>A0A3N0UXU0</accession>
<proteinExistence type="predicted"/>
<organism evidence="1 2">
    <name type="scientific">Pseudomethylobacillus aquaticus</name>
    <dbReference type="NCBI Taxonomy" id="2676064"/>
    <lineage>
        <taxon>Bacteria</taxon>
        <taxon>Pseudomonadati</taxon>
        <taxon>Pseudomonadota</taxon>
        <taxon>Betaproteobacteria</taxon>
        <taxon>Nitrosomonadales</taxon>
        <taxon>Methylophilaceae</taxon>
        <taxon>Pseudomethylobacillus</taxon>
    </lineage>
</organism>
<dbReference type="InterPro" id="IPR038695">
    <property type="entry name" value="Saro_0823-like_sf"/>
</dbReference>
<evidence type="ECO:0000313" key="2">
    <source>
        <dbReference type="Proteomes" id="UP000275137"/>
    </source>
</evidence>
<protein>
    <submittedName>
        <fullName evidence="1">DUF192 domain-containing protein</fullName>
    </submittedName>
</protein>
<dbReference type="AlphaFoldDB" id="A0A3N0UXU0"/>
<dbReference type="InterPro" id="IPR003795">
    <property type="entry name" value="DUF192"/>
</dbReference>
<keyword evidence="2" id="KW-1185">Reference proteome</keyword>
<dbReference type="Gene3D" id="2.60.120.1140">
    <property type="entry name" value="Protein of unknown function DUF192"/>
    <property type="match status" value="1"/>
</dbReference>
<name>A0A3N0UXU0_9PROT</name>
<comment type="caution">
    <text evidence="1">The sequence shown here is derived from an EMBL/GenBank/DDBJ whole genome shotgun (WGS) entry which is preliminary data.</text>
</comment>
<dbReference type="RefSeq" id="WP_123237984.1">
    <property type="nucleotide sequence ID" value="NZ_RJVP01000006.1"/>
</dbReference>
<dbReference type="Pfam" id="PF02643">
    <property type="entry name" value="DUF192"/>
    <property type="match status" value="1"/>
</dbReference>
<dbReference type="EMBL" id="RJVP01000006">
    <property type="protein sequence ID" value="ROH85330.1"/>
    <property type="molecule type" value="Genomic_DNA"/>
</dbReference>
<dbReference type="Proteomes" id="UP000275137">
    <property type="component" value="Unassembled WGS sequence"/>
</dbReference>
<reference evidence="1 2" key="1">
    <citation type="submission" date="2018-10" db="EMBL/GenBank/DDBJ databases">
        <authorList>
            <person name="Chen W.-M."/>
        </authorList>
    </citation>
    <scope>NUCLEOTIDE SEQUENCE [LARGE SCALE GENOMIC DNA]</scope>
    <source>
        <strain evidence="1 2">H-5</strain>
    </source>
</reference>
<sequence>MPLLQQIQHQASGRLLVARLRRADNFFTRLAGLLGRKPLQPGDGLLITPCQQVHTHFMGYAIDVVFLDASLQVLAIDRAMRPWRISAYVRKAAHVLELPAHAASEVQIGDQLVLAGGKA</sequence>
<evidence type="ECO:0000313" key="1">
    <source>
        <dbReference type="EMBL" id="ROH85330.1"/>
    </source>
</evidence>
<gene>
    <name evidence="1" type="ORF">ED236_10780</name>
</gene>